<sequence length="106" mass="11477">MAISQVHFERTVEVPLLVGSVGALITAAVLLYRYPELESSVVRRFGFLSFVLLVIGNVVVADGFRAPPDESSPLTIGFIWIASMAVAYELSAGGALEWVLKQLPSR</sequence>
<dbReference type="RefSeq" id="WP_130171759.1">
    <property type="nucleotide sequence ID" value="NZ_SHMR01000009.1"/>
</dbReference>
<evidence type="ECO:0000313" key="3">
    <source>
        <dbReference type="Proteomes" id="UP000292704"/>
    </source>
</evidence>
<accession>A0A482XTZ5</accession>
<evidence type="ECO:0000256" key="1">
    <source>
        <dbReference type="SAM" id="Phobius"/>
    </source>
</evidence>
<keyword evidence="1" id="KW-1133">Transmembrane helix</keyword>
<feature type="transmembrane region" description="Helical" evidence="1">
    <location>
        <begin position="76"/>
        <end position="100"/>
    </location>
</feature>
<feature type="transmembrane region" description="Helical" evidence="1">
    <location>
        <begin position="45"/>
        <end position="64"/>
    </location>
</feature>
<dbReference type="OrthoDB" id="381538at2157"/>
<dbReference type="AlphaFoldDB" id="A0A482XTZ5"/>
<protein>
    <submittedName>
        <fullName evidence="2">Uncharacterized protein</fullName>
    </submittedName>
</protein>
<name>A0A482XTZ5_9EURY</name>
<dbReference type="EMBL" id="SHMR01000009">
    <property type="protein sequence ID" value="RZH66528.1"/>
    <property type="molecule type" value="Genomic_DNA"/>
</dbReference>
<keyword evidence="1" id="KW-0812">Transmembrane</keyword>
<proteinExistence type="predicted"/>
<gene>
    <name evidence="2" type="ORF">ELS17_17855</name>
</gene>
<reference evidence="2 3" key="1">
    <citation type="submission" date="2019-02" db="EMBL/GenBank/DDBJ databases">
        <title>Genome analysis provides insights into bioremediation potentialities and Haloocin production by Natrinema altunense strain 4.1R isolated from Chott Douz in Tunisian desert.</title>
        <authorList>
            <person name="Najjari A."/>
            <person name="Youssef N."/>
            <person name="Ben Dhia O."/>
            <person name="Ferjani R."/>
            <person name="El Hidri D."/>
            <person name="Ouzari H.I."/>
            <person name="Cherif A."/>
        </authorList>
    </citation>
    <scope>NUCLEOTIDE SEQUENCE [LARGE SCALE GENOMIC DNA]</scope>
    <source>
        <strain evidence="2 3">4.1R</strain>
    </source>
</reference>
<dbReference type="Proteomes" id="UP000292704">
    <property type="component" value="Unassembled WGS sequence"/>
</dbReference>
<keyword evidence="1" id="KW-0472">Membrane</keyword>
<feature type="transmembrane region" description="Helical" evidence="1">
    <location>
        <begin position="14"/>
        <end position="33"/>
    </location>
</feature>
<evidence type="ECO:0000313" key="2">
    <source>
        <dbReference type="EMBL" id="RZH66528.1"/>
    </source>
</evidence>
<organism evidence="2 3">
    <name type="scientific">Natrinema altunense</name>
    <dbReference type="NCBI Taxonomy" id="222984"/>
    <lineage>
        <taxon>Archaea</taxon>
        <taxon>Methanobacteriati</taxon>
        <taxon>Methanobacteriota</taxon>
        <taxon>Stenosarchaea group</taxon>
        <taxon>Halobacteria</taxon>
        <taxon>Halobacteriales</taxon>
        <taxon>Natrialbaceae</taxon>
        <taxon>Natrinema</taxon>
    </lineage>
</organism>
<comment type="caution">
    <text evidence="2">The sequence shown here is derived from an EMBL/GenBank/DDBJ whole genome shotgun (WGS) entry which is preliminary data.</text>
</comment>